<evidence type="ECO:0000259" key="4">
    <source>
        <dbReference type="PROSITE" id="PS50956"/>
    </source>
</evidence>
<dbReference type="InterPro" id="IPR000485">
    <property type="entry name" value="AsnC-type_HTH_dom"/>
</dbReference>
<sequence>MKGCGTTKSTVTAYQLDDVDRQLLDLLQENARYKAIELAEEIGVSDNTVHNRMDRLEEAGVITGYAASVDHGRTGLDLTFHFSCTARIGKRATVAEEAMAFPQVVEVTELMTGQENLHIKAVGAEHEDITHVAEQLDELALDINDENLVRTERRKSVDYEAVSSLLDRKQ</sequence>
<proteinExistence type="predicted"/>
<dbReference type="InterPro" id="IPR036388">
    <property type="entry name" value="WH-like_DNA-bd_sf"/>
</dbReference>
<dbReference type="GO" id="GO:0005829">
    <property type="term" value="C:cytosol"/>
    <property type="evidence" value="ECO:0007669"/>
    <property type="project" value="TreeGrafter"/>
</dbReference>
<dbReference type="STRING" id="1186196.SAMN04489841_1036"/>
<dbReference type="PANTHER" id="PTHR30154:SF34">
    <property type="entry name" value="TRANSCRIPTIONAL REGULATOR AZLB"/>
    <property type="match status" value="1"/>
</dbReference>
<dbReference type="Gene3D" id="3.30.70.920">
    <property type="match status" value="1"/>
</dbReference>
<dbReference type="PROSITE" id="PS50956">
    <property type="entry name" value="HTH_ASNC_2"/>
    <property type="match status" value="1"/>
</dbReference>
<organism evidence="5 6">
    <name type="scientific">Natrinema salaciae</name>
    <dbReference type="NCBI Taxonomy" id="1186196"/>
    <lineage>
        <taxon>Archaea</taxon>
        <taxon>Methanobacteriati</taxon>
        <taxon>Methanobacteriota</taxon>
        <taxon>Stenosarchaea group</taxon>
        <taxon>Halobacteria</taxon>
        <taxon>Halobacteriales</taxon>
        <taxon>Natrialbaceae</taxon>
        <taxon>Natrinema</taxon>
    </lineage>
</organism>
<dbReference type="SUPFAM" id="SSF46785">
    <property type="entry name" value="Winged helix' DNA-binding domain"/>
    <property type="match status" value="1"/>
</dbReference>
<dbReference type="CDD" id="cd00090">
    <property type="entry name" value="HTH_ARSR"/>
    <property type="match status" value="1"/>
</dbReference>
<keyword evidence="1" id="KW-0805">Transcription regulation</keyword>
<dbReference type="OrthoDB" id="57033at2157"/>
<evidence type="ECO:0000256" key="3">
    <source>
        <dbReference type="ARBA" id="ARBA00023163"/>
    </source>
</evidence>
<name>A0A1H9CF93_9EURY</name>
<evidence type="ECO:0000256" key="1">
    <source>
        <dbReference type="ARBA" id="ARBA00023015"/>
    </source>
</evidence>
<keyword evidence="6" id="KW-1185">Reference proteome</keyword>
<protein>
    <submittedName>
        <fullName evidence="5">DNA-binding transcriptional regulator, Lrp family</fullName>
    </submittedName>
</protein>
<dbReference type="Proteomes" id="UP000199114">
    <property type="component" value="Unassembled WGS sequence"/>
</dbReference>
<dbReference type="GO" id="GO:0043565">
    <property type="term" value="F:sequence-specific DNA binding"/>
    <property type="evidence" value="ECO:0007669"/>
    <property type="project" value="InterPro"/>
</dbReference>
<dbReference type="EMBL" id="FOFD01000001">
    <property type="protein sequence ID" value="SEP99832.1"/>
    <property type="molecule type" value="Genomic_DNA"/>
</dbReference>
<dbReference type="InterPro" id="IPR019888">
    <property type="entry name" value="Tscrpt_reg_AsnC-like"/>
</dbReference>
<dbReference type="InterPro" id="IPR036390">
    <property type="entry name" value="WH_DNA-bd_sf"/>
</dbReference>
<evidence type="ECO:0000313" key="6">
    <source>
        <dbReference type="Proteomes" id="UP000199114"/>
    </source>
</evidence>
<dbReference type="PANTHER" id="PTHR30154">
    <property type="entry name" value="LEUCINE-RESPONSIVE REGULATORY PROTEIN"/>
    <property type="match status" value="1"/>
</dbReference>
<dbReference type="AlphaFoldDB" id="A0A1H9CF93"/>
<accession>A0A1H9CF93</accession>
<dbReference type="Gene3D" id="1.10.10.10">
    <property type="entry name" value="Winged helix-like DNA-binding domain superfamily/Winged helix DNA-binding domain"/>
    <property type="match status" value="1"/>
</dbReference>
<gene>
    <name evidence="5" type="ORF">SAMN04489841_1036</name>
</gene>
<dbReference type="Pfam" id="PF13412">
    <property type="entry name" value="HTH_24"/>
    <property type="match status" value="1"/>
</dbReference>
<dbReference type="RefSeq" id="WP_090614303.1">
    <property type="nucleotide sequence ID" value="NZ_FOFD01000001.1"/>
</dbReference>
<dbReference type="GO" id="GO:0043200">
    <property type="term" value="P:response to amino acid"/>
    <property type="evidence" value="ECO:0007669"/>
    <property type="project" value="TreeGrafter"/>
</dbReference>
<dbReference type="InterPro" id="IPR011991">
    <property type="entry name" value="ArsR-like_HTH"/>
</dbReference>
<reference evidence="6" key="1">
    <citation type="submission" date="2016-10" db="EMBL/GenBank/DDBJ databases">
        <authorList>
            <person name="Varghese N."/>
            <person name="Submissions S."/>
        </authorList>
    </citation>
    <scope>NUCLEOTIDE SEQUENCE [LARGE SCALE GENOMIC DNA]</scope>
    <source>
        <strain evidence="6">DSM 25055</strain>
    </source>
</reference>
<keyword evidence="2 5" id="KW-0238">DNA-binding</keyword>
<evidence type="ECO:0000313" key="5">
    <source>
        <dbReference type="EMBL" id="SEP99832.1"/>
    </source>
</evidence>
<evidence type="ECO:0000256" key="2">
    <source>
        <dbReference type="ARBA" id="ARBA00023125"/>
    </source>
</evidence>
<feature type="domain" description="HTH asnC-type" evidence="4">
    <location>
        <begin position="16"/>
        <end position="77"/>
    </location>
</feature>
<dbReference type="SMART" id="SM00344">
    <property type="entry name" value="HTH_ASNC"/>
    <property type="match status" value="1"/>
</dbReference>
<dbReference type="PRINTS" id="PR00033">
    <property type="entry name" value="HTHASNC"/>
</dbReference>
<keyword evidence="3" id="KW-0804">Transcription</keyword>